<dbReference type="InterPro" id="IPR036291">
    <property type="entry name" value="NAD(P)-bd_dom_sf"/>
</dbReference>
<evidence type="ECO:0000313" key="8">
    <source>
        <dbReference type="EMBL" id="MFL1731420.1"/>
    </source>
</evidence>
<feature type="binding site" evidence="5">
    <location>
        <position position="71"/>
    </location>
    <ligand>
        <name>substrate</name>
    </ligand>
</feature>
<comment type="function">
    <text evidence="5">Catalyzes the oxidation of erythronate-4-phosphate to 3-hydroxy-2-oxo-4-phosphonooxybutanoate.</text>
</comment>
<keyword evidence="3 5" id="KW-0520">NAD</keyword>
<dbReference type="PROSITE" id="PS00065">
    <property type="entry name" value="D_2_HYDROXYACID_DH_1"/>
    <property type="match status" value="1"/>
</dbReference>
<comment type="subunit">
    <text evidence="5">Homodimer.</text>
</comment>
<comment type="caution">
    <text evidence="5">Lacks conserved residue(s) required for the propagation of feature annotation.</text>
</comment>
<dbReference type="InterPro" id="IPR038251">
    <property type="entry name" value="PdxB_dimer_sf"/>
</dbReference>
<evidence type="ECO:0000256" key="2">
    <source>
        <dbReference type="ARBA" id="ARBA00023002"/>
    </source>
</evidence>
<feature type="active site" description="Proton donor" evidence="5">
    <location>
        <position position="254"/>
    </location>
</feature>
<dbReference type="CDD" id="cd12158">
    <property type="entry name" value="ErythrP_dh"/>
    <property type="match status" value="1"/>
</dbReference>
<evidence type="ECO:0000256" key="5">
    <source>
        <dbReference type="HAMAP-Rule" id="MF_01825"/>
    </source>
</evidence>
<evidence type="ECO:0000259" key="6">
    <source>
        <dbReference type="Pfam" id="PF00389"/>
    </source>
</evidence>
<dbReference type="Gene3D" id="3.40.50.720">
    <property type="entry name" value="NAD(P)-binding Rossmann-like Domain"/>
    <property type="match status" value="2"/>
</dbReference>
<dbReference type="HAMAP" id="MF_01825">
    <property type="entry name" value="PdxB"/>
    <property type="match status" value="1"/>
</dbReference>
<keyword evidence="1 5" id="KW-0963">Cytoplasm</keyword>
<evidence type="ECO:0000256" key="1">
    <source>
        <dbReference type="ARBA" id="ARBA00022490"/>
    </source>
</evidence>
<dbReference type="SUPFAM" id="SSF52283">
    <property type="entry name" value="Formate/glycerate dehydrogenase catalytic domain-like"/>
    <property type="match status" value="1"/>
</dbReference>
<dbReference type="RefSeq" id="WP_249098367.1">
    <property type="nucleotide sequence ID" value="NZ_JAMBAQ010000003.1"/>
</dbReference>
<keyword evidence="4 5" id="KW-0664">Pyridoxine biosynthesis</keyword>
<dbReference type="InterPro" id="IPR006139">
    <property type="entry name" value="D-isomer_2_OHA_DH_cat_dom"/>
</dbReference>
<comment type="subcellular location">
    <subcellularLocation>
        <location evidence="5">Cytoplasm</location>
    </subcellularLocation>
</comment>
<name>A0ABW8U4H1_9GAMM</name>
<dbReference type="PANTHER" id="PTHR43761">
    <property type="entry name" value="D-ISOMER SPECIFIC 2-HYDROXYACID DEHYDROGENASE FAMILY PROTEIN (AFU_ORTHOLOGUE AFUA_1G13630)"/>
    <property type="match status" value="1"/>
</dbReference>
<feature type="active site" evidence="5">
    <location>
        <position position="209"/>
    </location>
</feature>
<feature type="binding site" evidence="5">
    <location>
        <position position="176"/>
    </location>
    <ligand>
        <name>NAD(+)</name>
        <dbReference type="ChEBI" id="CHEBI:57540"/>
    </ligand>
</feature>
<keyword evidence="9" id="KW-1185">Reference proteome</keyword>
<accession>A0ABW8U4H1</accession>
<comment type="similarity">
    <text evidence="5">Belongs to the D-isomer specific 2-hydroxyacid dehydrogenase family. PdxB subfamily.</text>
</comment>
<comment type="caution">
    <text evidence="8">The sequence shown here is derived from an EMBL/GenBank/DDBJ whole genome shotgun (WGS) entry which is preliminary data.</text>
</comment>
<sequence>MLTILADENIINLDEYMAHHDIHLIKVKGRDINQHAIKKYNPDALFIRSVTPINSDTITDFGKVSFVGSATIGTDHVNITHLNKHGISFSNAGGCSKHSVAQYVLVAISYLYPEYYDKHITIGIIGLGNIGSTLAGYAQQLGWHILGHDPLLATSNINNSSLDKLLKNSDVISIHTPLTQDGNHPTYHLLNKNNLSKIKNNTLIINTARGKIIHHDDLMTAINQQNLKVVLDVFPHEPNIDAALLNRLAIATPHIAGYTLEGKLRGTDMIYQAFCRHFHLPIMQHLSALLPPNPLSWADFKASIKQLTPISLARFYDIVQDDVNLRALGQHGVEGASFDQLRKNYALRHEWLY</sequence>
<dbReference type="Pfam" id="PF02826">
    <property type="entry name" value="2-Hacid_dh_C"/>
    <property type="match status" value="1"/>
</dbReference>
<dbReference type="EC" id="1.1.1.290" evidence="5"/>
<organism evidence="8 9">
    <name type="scientific">Moraxella oculi</name>
    <dbReference type="NCBI Taxonomy" id="2940516"/>
    <lineage>
        <taxon>Bacteria</taxon>
        <taxon>Pseudomonadati</taxon>
        <taxon>Pseudomonadota</taxon>
        <taxon>Gammaproteobacteria</taxon>
        <taxon>Moraxellales</taxon>
        <taxon>Moraxellaceae</taxon>
        <taxon>Moraxella</taxon>
    </lineage>
</organism>
<keyword evidence="2 5" id="KW-0560">Oxidoreductase</keyword>
<feature type="domain" description="D-isomer specific 2-hydroxyacid dehydrogenase catalytic" evidence="6">
    <location>
        <begin position="20"/>
        <end position="279"/>
    </location>
</feature>
<dbReference type="InterPro" id="IPR050418">
    <property type="entry name" value="D-iso_2-hydroxyacid_DH_PdxB"/>
</dbReference>
<dbReference type="GO" id="GO:0033711">
    <property type="term" value="F:4-phosphoerythronate dehydrogenase activity"/>
    <property type="evidence" value="ECO:0007669"/>
    <property type="project" value="UniProtKB-EC"/>
</dbReference>
<evidence type="ECO:0000256" key="4">
    <source>
        <dbReference type="ARBA" id="ARBA00023096"/>
    </source>
</evidence>
<feature type="binding site" evidence="5">
    <location>
        <position position="257"/>
    </location>
    <ligand>
        <name>NAD(+)</name>
        <dbReference type="ChEBI" id="CHEBI:57540"/>
    </ligand>
</feature>
<dbReference type="EMBL" id="JBJJXE010000001">
    <property type="protein sequence ID" value="MFL1731420.1"/>
    <property type="molecule type" value="Genomic_DNA"/>
</dbReference>
<feature type="active site" evidence="5">
    <location>
        <position position="237"/>
    </location>
</feature>
<comment type="pathway">
    <text evidence="5">Cofactor biosynthesis; pyridoxine 5'-phosphate biosynthesis; pyridoxine 5'-phosphate from D-erythrose 4-phosphate: step 2/5.</text>
</comment>
<feature type="binding site" evidence="5">
    <location>
        <position position="258"/>
    </location>
    <ligand>
        <name>substrate</name>
    </ligand>
</feature>
<dbReference type="Gene3D" id="3.30.1370.170">
    <property type="match status" value="1"/>
</dbReference>
<dbReference type="InterPro" id="IPR020921">
    <property type="entry name" value="Erythronate-4-P_DHase"/>
</dbReference>
<dbReference type="InterPro" id="IPR006140">
    <property type="entry name" value="D-isomer_DH_NAD-bd"/>
</dbReference>
<protein>
    <recommendedName>
        <fullName evidence="5">Erythronate-4-phosphate dehydrogenase</fullName>
        <ecNumber evidence="5">1.1.1.290</ecNumber>
    </recommendedName>
</protein>
<dbReference type="Pfam" id="PF00389">
    <property type="entry name" value="2-Hacid_dh"/>
    <property type="match status" value="1"/>
</dbReference>
<comment type="catalytic activity">
    <reaction evidence="5">
        <text>4-phospho-D-erythronate + NAD(+) = (R)-3-hydroxy-2-oxo-4-phosphooxybutanoate + NADH + H(+)</text>
        <dbReference type="Rhea" id="RHEA:18829"/>
        <dbReference type="ChEBI" id="CHEBI:15378"/>
        <dbReference type="ChEBI" id="CHEBI:57540"/>
        <dbReference type="ChEBI" id="CHEBI:57945"/>
        <dbReference type="ChEBI" id="CHEBI:58538"/>
        <dbReference type="ChEBI" id="CHEBI:58766"/>
        <dbReference type="EC" id="1.1.1.290"/>
    </reaction>
</comment>
<dbReference type="InterPro" id="IPR029752">
    <property type="entry name" value="D-isomer_DH_CS1"/>
</dbReference>
<feature type="binding site" evidence="5">
    <location>
        <position position="49"/>
    </location>
    <ligand>
        <name>substrate</name>
    </ligand>
</feature>
<dbReference type="PANTHER" id="PTHR43761:SF1">
    <property type="entry name" value="D-ISOMER SPECIFIC 2-HYDROXYACID DEHYDROGENASE CATALYTIC DOMAIN-CONTAINING PROTEIN-RELATED"/>
    <property type="match status" value="1"/>
</dbReference>
<evidence type="ECO:0000313" key="9">
    <source>
        <dbReference type="Proteomes" id="UP001624684"/>
    </source>
</evidence>
<dbReference type="Proteomes" id="UP001624684">
    <property type="component" value="Unassembled WGS sequence"/>
</dbReference>
<evidence type="ECO:0000256" key="3">
    <source>
        <dbReference type="ARBA" id="ARBA00023027"/>
    </source>
</evidence>
<feature type="domain" description="D-isomer specific 2-hydroxyacid dehydrogenase NAD-binding" evidence="7">
    <location>
        <begin position="120"/>
        <end position="256"/>
    </location>
</feature>
<feature type="binding site" evidence="5">
    <location>
        <position position="232"/>
    </location>
    <ligand>
        <name>NAD(+)</name>
        <dbReference type="ChEBI" id="CHEBI:57540"/>
    </ligand>
</feature>
<evidence type="ECO:0000259" key="7">
    <source>
        <dbReference type="Pfam" id="PF02826"/>
    </source>
</evidence>
<dbReference type="SUPFAM" id="SSF51735">
    <property type="entry name" value="NAD(P)-binding Rossmann-fold domains"/>
    <property type="match status" value="1"/>
</dbReference>
<proteinExistence type="inferred from homology"/>
<feature type="binding site" evidence="5">
    <location>
        <position position="149"/>
    </location>
    <ligand>
        <name>NAD(+)</name>
        <dbReference type="ChEBI" id="CHEBI:57540"/>
    </ligand>
</feature>
<reference evidence="8 9" key="1">
    <citation type="submission" date="2024-11" db="EMBL/GenBank/DDBJ databases">
        <title>First Report of Moraxella oculi in Brazil in an Infectious Bovine Keratoconjunctivitis Outbreak.</title>
        <authorList>
            <person name="Carvalho C.V."/>
            <person name="Domingues R."/>
            <person name="Coutinho C."/>
            <person name="Honorio N.T.B.S."/>
            <person name="Faza D.R.L.R."/>
            <person name="Carvalho W.A."/>
            <person name="Machado A.B.F."/>
            <person name="Martins M.F."/>
            <person name="Gaspar E.B."/>
        </authorList>
    </citation>
    <scope>NUCLEOTIDE SEQUENCE [LARGE SCALE GENOMIC DNA]</scope>
    <source>
        <strain evidence="8 9">2117LE</strain>
    </source>
</reference>
<gene>
    <name evidence="5" type="primary">pdxB</name>
    <name evidence="8" type="ORF">ACJHVH_00165</name>
</gene>